<accession>A0ACB5T9Z4</accession>
<protein>
    <submittedName>
        <fullName evidence="1">Unnamed protein product</fullName>
    </submittedName>
</protein>
<proteinExistence type="predicted"/>
<keyword evidence="2" id="KW-1185">Reference proteome</keyword>
<sequence>MERLAALQGVVVTENNNTVRGIMETLATRNAALITEQNATLSMIANFEEHISTLNDRLTRLQTNLENNGIPYDQ</sequence>
<gene>
    <name evidence="1" type="ORF">Amon02_000687100</name>
</gene>
<organism evidence="1 2">
    <name type="scientific">Ambrosiozyma monospora</name>
    <name type="common">Yeast</name>
    <name type="synonym">Endomycopsis monosporus</name>
    <dbReference type="NCBI Taxonomy" id="43982"/>
    <lineage>
        <taxon>Eukaryota</taxon>
        <taxon>Fungi</taxon>
        <taxon>Dikarya</taxon>
        <taxon>Ascomycota</taxon>
        <taxon>Saccharomycotina</taxon>
        <taxon>Pichiomycetes</taxon>
        <taxon>Pichiales</taxon>
        <taxon>Pichiaceae</taxon>
        <taxon>Ambrosiozyma</taxon>
    </lineage>
</organism>
<evidence type="ECO:0000313" key="2">
    <source>
        <dbReference type="Proteomes" id="UP001165064"/>
    </source>
</evidence>
<name>A0ACB5T9Z4_AMBMO</name>
<dbReference type="Proteomes" id="UP001165064">
    <property type="component" value="Unassembled WGS sequence"/>
</dbReference>
<evidence type="ECO:0000313" key="1">
    <source>
        <dbReference type="EMBL" id="GME84479.1"/>
    </source>
</evidence>
<reference evidence="1" key="1">
    <citation type="submission" date="2023-04" db="EMBL/GenBank/DDBJ databases">
        <title>Ambrosiozyma monospora NBRC 10751.</title>
        <authorList>
            <person name="Ichikawa N."/>
            <person name="Sato H."/>
            <person name="Tonouchi N."/>
        </authorList>
    </citation>
    <scope>NUCLEOTIDE SEQUENCE</scope>
    <source>
        <strain evidence="1">NBRC 10751</strain>
    </source>
</reference>
<comment type="caution">
    <text evidence="1">The sequence shown here is derived from an EMBL/GenBank/DDBJ whole genome shotgun (WGS) entry which is preliminary data.</text>
</comment>
<dbReference type="EMBL" id="BSXS01005525">
    <property type="protein sequence ID" value="GME84479.1"/>
    <property type="molecule type" value="Genomic_DNA"/>
</dbReference>